<sequence>MNTGIGGRKQWRRSGCSRLVAPTGTQQGSPCPAGCQGFSCPNNDRVNRLPGLAGALARLAMRTGDGRTVCTLAGAPRAAAPIYKGVERPIEPPRDQSSLRRIPKLRQATSRRCLG</sequence>
<organism evidence="2 3">
    <name type="scientific">Tetragonisca angustula</name>
    <dbReference type="NCBI Taxonomy" id="166442"/>
    <lineage>
        <taxon>Eukaryota</taxon>
        <taxon>Metazoa</taxon>
        <taxon>Ecdysozoa</taxon>
        <taxon>Arthropoda</taxon>
        <taxon>Hexapoda</taxon>
        <taxon>Insecta</taxon>
        <taxon>Pterygota</taxon>
        <taxon>Neoptera</taxon>
        <taxon>Endopterygota</taxon>
        <taxon>Hymenoptera</taxon>
        <taxon>Apocrita</taxon>
        <taxon>Aculeata</taxon>
        <taxon>Apoidea</taxon>
        <taxon>Anthophila</taxon>
        <taxon>Apidae</taxon>
        <taxon>Tetragonisca</taxon>
    </lineage>
</organism>
<proteinExistence type="predicted"/>
<evidence type="ECO:0000313" key="3">
    <source>
        <dbReference type="Proteomes" id="UP001432146"/>
    </source>
</evidence>
<feature type="region of interest" description="Disordered" evidence="1">
    <location>
        <begin position="1"/>
        <end position="30"/>
    </location>
</feature>
<feature type="compositionally biased region" description="Basic and acidic residues" evidence="1">
    <location>
        <begin position="87"/>
        <end position="98"/>
    </location>
</feature>
<gene>
    <name evidence="2" type="ORF">QLX08_010326</name>
</gene>
<dbReference type="AlphaFoldDB" id="A0AAW0ZFD3"/>
<keyword evidence="3" id="KW-1185">Reference proteome</keyword>
<reference evidence="2 3" key="1">
    <citation type="submission" date="2024-05" db="EMBL/GenBank/DDBJ databases">
        <title>The nuclear and mitochondrial genome assemblies of Tetragonisca angustula (Apidae: Meliponini), a tiny yet remarkable pollinator in the Neotropics.</title>
        <authorList>
            <person name="Ferrari R."/>
            <person name="Ricardo P.C."/>
            <person name="Dias F.C."/>
            <person name="Araujo N.S."/>
            <person name="Soares D.O."/>
            <person name="Zhou Q.-S."/>
            <person name="Zhu C.-D."/>
            <person name="Coutinho L."/>
            <person name="Airas M.C."/>
            <person name="Batista T.M."/>
        </authorList>
    </citation>
    <scope>NUCLEOTIDE SEQUENCE [LARGE SCALE GENOMIC DNA]</scope>
    <source>
        <strain evidence="2">ASF017062</strain>
        <tissue evidence="2">Abdomen</tissue>
    </source>
</reference>
<dbReference type="EMBL" id="JAWNGG020000271">
    <property type="protein sequence ID" value="KAK9295318.1"/>
    <property type="molecule type" value="Genomic_DNA"/>
</dbReference>
<protein>
    <submittedName>
        <fullName evidence="2">Uncharacterized protein</fullName>
    </submittedName>
</protein>
<evidence type="ECO:0000313" key="2">
    <source>
        <dbReference type="EMBL" id="KAK9295318.1"/>
    </source>
</evidence>
<name>A0AAW0ZFD3_9HYME</name>
<accession>A0AAW0ZFD3</accession>
<dbReference type="Proteomes" id="UP001432146">
    <property type="component" value="Unassembled WGS sequence"/>
</dbReference>
<feature type="region of interest" description="Disordered" evidence="1">
    <location>
        <begin position="87"/>
        <end position="115"/>
    </location>
</feature>
<comment type="caution">
    <text evidence="2">The sequence shown here is derived from an EMBL/GenBank/DDBJ whole genome shotgun (WGS) entry which is preliminary data.</text>
</comment>
<evidence type="ECO:0000256" key="1">
    <source>
        <dbReference type="SAM" id="MobiDB-lite"/>
    </source>
</evidence>